<dbReference type="InterPro" id="IPR045853">
    <property type="entry name" value="Pep_chain_release_fac_I_sf"/>
</dbReference>
<feature type="compositionally biased region" description="Basic residues" evidence="3">
    <location>
        <begin position="125"/>
        <end position="134"/>
    </location>
</feature>
<evidence type="ECO:0000313" key="6">
    <source>
        <dbReference type="Proteomes" id="UP000178602"/>
    </source>
</evidence>
<feature type="region of interest" description="Disordered" evidence="3">
    <location>
        <begin position="97"/>
        <end position="140"/>
    </location>
</feature>
<dbReference type="SUPFAM" id="SSF75620">
    <property type="entry name" value="Release factor"/>
    <property type="match status" value="1"/>
</dbReference>
<dbReference type="PROSITE" id="PS00745">
    <property type="entry name" value="RF_PROK_I"/>
    <property type="match status" value="1"/>
</dbReference>
<dbReference type="Pfam" id="PF00472">
    <property type="entry name" value="RF-1"/>
    <property type="match status" value="1"/>
</dbReference>
<protein>
    <recommendedName>
        <fullName evidence="4">Prokaryotic-type class I peptide chain release factors domain-containing protein</fullName>
    </recommendedName>
</protein>
<reference evidence="5 6" key="1">
    <citation type="journal article" date="2016" name="Nat. Commun.">
        <title>Thousands of microbial genomes shed light on interconnected biogeochemical processes in an aquifer system.</title>
        <authorList>
            <person name="Anantharaman K."/>
            <person name="Brown C.T."/>
            <person name="Hug L.A."/>
            <person name="Sharon I."/>
            <person name="Castelle C.J."/>
            <person name="Probst A.J."/>
            <person name="Thomas B.C."/>
            <person name="Singh A."/>
            <person name="Wilkins M.J."/>
            <person name="Karaoz U."/>
            <person name="Brodie E.L."/>
            <person name="Williams K.H."/>
            <person name="Hubbard S.S."/>
            <person name="Banfield J.F."/>
        </authorList>
    </citation>
    <scope>NUCLEOTIDE SEQUENCE [LARGE SCALE GENOMIC DNA]</scope>
</reference>
<dbReference type="GO" id="GO:0003747">
    <property type="term" value="F:translation release factor activity"/>
    <property type="evidence" value="ECO:0007669"/>
    <property type="project" value="InterPro"/>
</dbReference>
<proteinExistence type="inferred from homology"/>
<dbReference type="InterPro" id="IPR052405">
    <property type="entry name" value="Mito_Transl_Release_Factor"/>
</dbReference>
<comment type="caution">
    <text evidence="5">The sequence shown here is derived from an EMBL/GenBank/DDBJ whole genome shotgun (WGS) entry which is preliminary data.</text>
</comment>
<evidence type="ECO:0000256" key="2">
    <source>
        <dbReference type="ARBA" id="ARBA00022946"/>
    </source>
</evidence>
<accession>A0A1F4T582</accession>
<dbReference type="Gene3D" id="3.30.160.20">
    <property type="match status" value="1"/>
</dbReference>
<keyword evidence="2" id="KW-0809">Transit peptide</keyword>
<gene>
    <name evidence="5" type="ORF">A3K49_01610</name>
</gene>
<evidence type="ECO:0000256" key="1">
    <source>
        <dbReference type="ARBA" id="ARBA00010835"/>
    </source>
</evidence>
<evidence type="ECO:0000313" key="5">
    <source>
        <dbReference type="EMBL" id="OGC27697.1"/>
    </source>
</evidence>
<dbReference type="EMBL" id="MEUG01000001">
    <property type="protein sequence ID" value="OGC27697.1"/>
    <property type="molecule type" value="Genomic_DNA"/>
</dbReference>
<evidence type="ECO:0000259" key="4">
    <source>
        <dbReference type="PROSITE" id="PS00745"/>
    </source>
</evidence>
<evidence type="ECO:0000256" key="3">
    <source>
        <dbReference type="SAM" id="MobiDB-lite"/>
    </source>
</evidence>
<dbReference type="AlphaFoldDB" id="A0A1F4T582"/>
<sequence>MDRNFSVSMEKEAALKQRLVQLGINDADVEERFIRSGGPGGQNVNKVSSGVYLKHQPTGIEVKMTQERSQSLNRYRAWKLLADKVDEKIRGLKSARRQAIEKVRRQKRKRSKRAKEKILQTKKLTGQKKKSRKINLKDLF</sequence>
<dbReference type="InterPro" id="IPR000352">
    <property type="entry name" value="Pep_chain_release_fac_I"/>
</dbReference>
<comment type="similarity">
    <text evidence="1">Belongs to the prokaryotic/mitochondrial release factor family.</text>
</comment>
<dbReference type="Proteomes" id="UP000178602">
    <property type="component" value="Unassembled WGS sequence"/>
</dbReference>
<feature type="domain" description="Prokaryotic-type class I peptide chain release factors" evidence="4">
    <location>
        <begin position="35"/>
        <end position="51"/>
    </location>
</feature>
<dbReference type="PANTHER" id="PTHR46203">
    <property type="entry name" value="PROBABLE PEPTIDE CHAIN RELEASE FACTOR C12ORF65"/>
    <property type="match status" value="1"/>
</dbReference>
<feature type="compositionally biased region" description="Basic residues" evidence="3">
    <location>
        <begin position="104"/>
        <end position="115"/>
    </location>
</feature>
<name>A0A1F4T582_UNCSA</name>
<dbReference type="PANTHER" id="PTHR46203:SF1">
    <property type="entry name" value="MITOCHONDRIAL TRANSLATION RELEASE FACTOR IN RESCUE"/>
    <property type="match status" value="1"/>
</dbReference>
<organism evidence="5 6">
    <name type="scientific">candidate division WOR-1 bacterium RIFOXYC12_FULL_54_18</name>
    <dbReference type="NCBI Taxonomy" id="1802584"/>
    <lineage>
        <taxon>Bacteria</taxon>
        <taxon>Bacillati</taxon>
        <taxon>Saganbacteria</taxon>
    </lineage>
</organism>